<gene>
    <name evidence="3" type="ORF">DM02DRAFT_433094</name>
</gene>
<evidence type="ECO:0000256" key="1">
    <source>
        <dbReference type="SAM" id="Coils"/>
    </source>
</evidence>
<keyword evidence="1" id="KW-0175">Coiled coil</keyword>
<keyword evidence="4" id="KW-1185">Reference proteome</keyword>
<protein>
    <submittedName>
        <fullName evidence="3">Uncharacterized protein</fullName>
    </submittedName>
</protein>
<reference evidence="3 4" key="1">
    <citation type="journal article" date="2018" name="Sci. Rep.">
        <title>Comparative genomics provides insights into the lifestyle and reveals functional heterogeneity of dark septate endophytic fungi.</title>
        <authorList>
            <person name="Knapp D.G."/>
            <person name="Nemeth J.B."/>
            <person name="Barry K."/>
            <person name="Hainaut M."/>
            <person name="Henrissat B."/>
            <person name="Johnson J."/>
            <person name="Kuo A."/>
            <person name="Lim J.H.P."/>
            <person name="Lipzen A."/>
            <person name="Nolan M."/>
            <person name="Ohm R.A."/>
            <person name="Tamas L."/>
            <person name="Grigoriev I.V."/>
            <person name="Spatafora J.W."/>
            <person name="Nagy L.G."/>
            <person name="Kovacs G.M."/>
        </authorList>
    </citation>
    <scope>NUCLEOTIDE SEQUENCE [LARGE SCALE GENOMIC DNA]</scope>
    <source>
        <strain evidence="3 4">DSE2036</strain>
    </source>
</reference>
<accession>A0A2V1CXV7</accession>
<dbReference type="Proteomes" id="UP000244855">
    <property type="component" value="Unassembled WGS sequence"/>
</dbReference>
<feature type="region of interest" description="Disordered" evidence="2">
    <location>
        <begin position="1"/>
        <end position="84"/>
    </location>
</feature>
<dbReference type="EMBL" id="KZ806224">
    <property type="protein sequence ID" value="PVH90562.1"/>
    <property type="molecule type" value="Genomic_DNA"/>
</dbReference>
<dbReference type="AlphaFoldDB" id="A0A2V1CXV7"/>
<feature type="coiled-coil region" evidence="1">
    <location>
        <begin position="124"/>
        <end position="158"/>
    </location>
</feature>
<evidence type="ECO:0000313" key="3">
    <source>
        <dbReference type="EMBL" id="PVH90562.1"/>
    </source>
</evidence>
<evidence type="ECO:0000313" key="4">
    <source>
        <dbReference type="Proteomes" id="UP000244855"/>
    </source>
</evidence>
<proteinExistence type="predicted"/>
<evidence type="ECO:0000256" key="2">
    <source>
        <dbReference type="SAM" id="MobiDB-lite"/>
    </source>
</evidence>
<organism evidence="3 4">
    <name type="scientific">Periconia macrospinosa</name>
    <dbReference type="NCBI Taxonomy" id="97972"/>
    <lineage>
        <taxon>Eukaryota</taxon>
        <taxon>Fungi</taxon>
        <taxon>Dikarya</taxon>
        <taxon>Ascomycota</taxon>
        <taxon>Pezizomycotina</taxon>
        <taxon>Dothideomycetes</taxon>
        <taxon>Pleosporomycetidae</taxon>
        <taxon>Pleosporales</taxon>
        <taxon>Massarineae</taxon>
        <taxon>Periconiaceae</taxon>
        <taxon>Periconia</taxon>
    </lineage>
</organism>
<sequence length="158" mass="17865">MNSDASFHACLDPASPPPSNKRRPNLHIQPPRLPPQPIPQLFPAPRWPSSEFTFNPFGRGKHQSPKQRWPAWPGETVPPENELPTIDPRFLDFCQTSVTSSYTWATGRSVPTLPSSSSATETWHRDIREIAQGLQQAIDRMERKMVAAFKELREALDA</sequence>
<name>A0A2V1CXV7_9PLEO</name>
<feature type="compositionally biased region" description="Pro residues" evidence="2">
    <location>
        <begin position="31"/>
        <end position="46"/>
    </location>
</feature>